<keyword evidence="2" id="KW-0229">DNA integration</keyword>
<dbReference type="InterPro" id="IPR038488">
    <property type="entry name" value="Integrase_DNA-bd_sf"/>
</dbReference>
<comment type="similarity">
    <text evidence="1">Belongs to the 'phage' integrase family.</text>
</comment>
<dbReference type="Proteomes" id="UP000595857">
    <property type="component" value="Chromosome"/>
</dbReference>
<dbReference type="Gene3D" id="3.30.160.390">
    <property type="entry name" value="Integrase, DNA-binding domain"/>
    <property type="match status" value="1"/>
</dbReference>
<accession>A0ABX7C5H7</accession>
<dbReference type="InterPro" id="IPR050808">
    <property type="entry name" value="Phage_Integrase"/>
</dbReference>
<evidence type="ECO:0000256" key="3">
    <source>
        <dbReference type="ARBA" id="ARBA00023125"/>
    </source>
</evidence>
<dbReference type="PANTHER" id="PTHR30629:SF2">
    <property type="entry name" value="PROPHAGE INTEGRASE INTS-RELATED"/>
    <property type="match status" value="1"/>
</dbReference>
<feature type="domain" description="Integrase DNA-binding" evidence="5">
    <location>
        <begin position="4"/>
        <end position="92"/>
    </location>
</feature>
<evidence type="ECO:0000259" key="5">
    <source>
        <dbReference type="Pfam" id="PF13356"/>
    </source>
</evidence>
<name>A0ABX7C5H7_9HYPH</name>
<keyword evidence="7" id="KW-1185">Reference proteome</keyword>
<dbReference type="Gene3D" id="1.10.150.130">
    <property type="match status" value="1"/>
</dbReference>
<evidence type="ECO:0000256" key="4">
    <source>
        <dbReference type="ARBA" id="ARBA00023172"/>
    </source>
</evidence>
<sequence>MPRLTKAYVDGVKAPATAYEIHWDDRVSGYGLRVTANGVRAFIAQGRIKGKAVIITIGRFGLFTEDQARRRAQAILQQMRDGIDPRAAKKAEEAERVTLRQVMEAYVNRPGKLKPSSKAEVRRHVEQVFATWLDRPIASITEDDIRKRHREMATKGLRGKGPAPGQANLSMTTLRALINFASRQYRRADGSPLFLFNPVDVLKDHWAKLGTRTQRYIDKRGIGTVWNALHDARTSPKNQDALAGIDLTLFLLLTGARRNEGAMLTWDRVNISDDPAACWWHLPDPKNGREVFLPLNSQAVAVLRERQKLTISKFVFSSRSKTGHVTDPRAPMELVSKIAGKTLSCHDLRRTYTNISMRECLIEKFRTDLLTCHVPAQADVTARNYLDLTRLDWLYPECQRIGDWIEQQGHITAGDNVVPLRA</sequence>
<dbReference type="SUPFAM" id="SSF56349">
    <property type="entry name" value="DNA breaking-rejoining enzymes"/>
    <property type="match status" value="1"/>
</dbReference>
<protein>
    <submittedName>
        <fullName evidence="6">Integrase family protein</fullName>
    </submittedName>
</protein>
<dbReference type="EMBL" id="CP068046">
    <property type="protein sequence ID" value="QQR39466.1"/>
    <property type="molecule type" value="Genomic_DNA"/>
</dbReference>
<keyword evidence="4" id="KW-0233">DNA recombination</keyword>
<evidence type="ECO:0000313" key="7">
    <source>
        <dbReference type="Proteomes" id="UP000595857"/>
    </source>
</evidence>
<reference evidence="6 7" key="1">
    <citation type="submission" date="2021-01" db="EMBL/GenBank/DDBJ databases">
        <title>Genome seq and assembly of Devosia sp. LEGU1.</title>
        <authorList>
            <person name="Chhetri G."/>
        </authorList>
    </citation>
    <scope>NUCLEOTIDE SEQUENCE [LARGE SCALE GENOMIC DNA]</scope>
    <source>
        <strain evidence="6 7">LEGU1</strain>
    </source>
</reference>
<organism evidence="6 7">
    <name type="scientific">Devosia rhizoryzae</name>
    <dbReference type="NCBI Taxonomy" id="2774137"/>
    <lineage>
        <taxon>Bacteria</taxon>
        <taxon>Pseudomonadati</taxon>
        <taxon>Pseudomonadota</taxon>
        <taxon>Alphaproteobacteria</taxon>
        <taxon>Hyphomicrobiales</taxon>
        <taxon>Devosiaceae</taxon>
        <taxon>Devosia</taxon>
    </lineage>
</organism>
<dbReference type="InterPro" id="IPR013762">
    <property type="entry name" value="Integrase-like_cat_sf"/>
</dbReference>
<evidence type="ECO:0000256" key="2">
    <source>
        <dbReference type="ARBA" id="ARBA00022908"/>
    </source>
</evidence>
<gene>
    <name evidence="6" type="ORF">JI748_00110</name>
</gene>
<proteinExistence type="inferred from homology"/>
<dbReference type="InterPro" id="IPR011010">
    <property type="entry name" value="DNA_brk_join_enz"/>
</dbReference>
<dbReference type="RefSeq" id="WP_201633654.1">
    <property type="nucleotide sequence ID" value="NZ_CP068046.1"/>
</dbReference>
<dbReference type="InterPro" id="IPR010998">
    <property type="entry name" value="Integrase_recombinase_N"/>
</dbReference>
<dbReference type="PANTHER" id="PTHR30629">
    <property type="entry name" value="PROPHAGE INTEGRASE"/>
    <property type="match status" value="1"/>
</dbReference>
<dbReference type="InterPro" id="IPR025166">
    <property type="entry name" value="Integrase_DNA_bind_dom"/>
</dbReference>
<dbReference type="Pfam" id="PF13356">
    <property type="entry name" value="Arm-DNA-bind_3"/>
    <property type="match status" value="1"/>
</dbReference>
<dbReference type="Gene3D" id="1.10.443.10">
    <property type="entry name" value="Intergrase catalytic core"/>
    <property type="match status" value="1"/>
</dbReference>
<keyword evidence="3" id="KW-0238">DNA-binding</keyword>
<evidence type="ECO:0000256" key="1">
    <source>
        <dbReference type="ARBA" id="ARBA00008857"/>
    </source>
</evidence>
<evidence type="ECO:0000313" key="6">
    <source>
        <dbReference type="EMBL" id="QQR39466.1"/>
    </source>
</evidence>